<keyword evidence="2" id="KW-1185">Reference proteome</keyword>
<dbReference type="AlphaFoldDB" id="A0AAW2DKH5"/>
<gene>
    <name evidence="1" type="ORF">SO802_006298</name>
</gene>
<evidence type="ECO:0000313" key="2">
    <source>
        <dbReference type="Proteomes" id="UP001459277"/>
    </source>
</evidence>
<name>A0AAW2DKH5_9ROSI</name>
<organism evidence="1 2">
    <name type="scientific">Lithocarpus litseifolius</name>
    <dbReference type="NCBI Taxonomy" id="425828"/>
    <lineage>
        <taxon>Eukaryota</taxon>
        <taxon>Viridiplantae</taxon>
        <taxon>Streptophyta</taxon>
        <taxon>Embryophyta</taxon>
        <taxon>Tracheophyta</taxon>
        <taxon>Spermatophyta</taxon>
        <taxon>Magnoliopsida</taxon>
        <taxon>eudicotyledons</taxon>
        <taxon>Gunneridae</taxon>
        <taxon>Pentapetalae</taxon>
        <taxon>rosids</taxon>
        <taxon>fabids</taxon>
        <taxon>Fagales</taxon>
        <taxon>Fagaceae</taxon>
        <taxon>Lithocarpus</taxon>
    </lineage>
</organism>
<evidence type="ECO:0000313" key="1">
    <source>
        <dbReference type="EMBL" id="KAL0011190.1"/>
    </source>
</evidence>
<protein>
    <submittedName>
        <fullName evidence="1">Uncharacterized protein</fullName>
    </submittedName>
</protein>
<dbReference type="Proteomes" id="UP001459277">
    <property type="component" value="Unassembled WGS sequence"/>
</dbReference>
<reference evidence="1 2" key="1">
    <citation type="submission" date="2024-01" db="EMBL/GenBank/DDBJ databases">
        <title>A telomere-to-telomere, gap-free genome of sweet tea (Lithocarpus litseifolius).</title>
        <authorList>
            <person name="Zhou J."/>
        </authorList>
    </citation>
    <scope>NUCLEOTIDE SEQUENCE [LARGE SCALE GENOMIC DNA]</scope>
    <source>
        <strain evidence="1">Zhou-2022a</strain>
        <tissue evidence="1">Leaf</tissue>
    </source>
</reference>
<dbReference type="EMBL" id="JAZDWU010000002">
    <property type="protein sequence ID" value="KAL0011190.1"/>
    <property type="molecule type" value="Genomic_DNA"/>
</dbReference>
<sequence length="76" mass="8546">MEALDNSSGSYAWCSILKGREVLWRGARWGVGNGESIKIWDYPWLPSLEHPRILSPVTDDLQEATVDCLINPTSRS</sequence>
<proteinExistence type="predicted"/>
<accession>A0AAW2DKH5</accession>
<comment type="caution">
    <text evidence="1">The sequence shown here is derived from an EMBL/GenBank/DDBJ whole genome shotgun (WGS) entry which is preliminary data.</text>
</comment>